<dbReference type="InterPro" id="IPR012334">
    <property type="entry name" value="Pectin_lyas_fold"/>
</dbReference>
<comment type="similarity">
    <text evidence="1 4">Belongs to the glycosyl hydrolase 28 family.</text>
</comment>
<protein>
    <submittedName>
        <fullName evidence="6">Polygalacturonase</fullName>
    </submittedName>
</protein>
<keyword evidence="7" id="KW-1185">Reference proteome</keyword>
<dbReference type="InterPro" id="IPR011050">
    <property type="entry name" value="Pectin_lyase_fold/virulence"/>
</dbReference>
<feature type="signal peptide" evidence="5">
    <location>
        <begin position="1"/>
        <end position="20"/>
    </location>
</feature>
<sequence length="460" mass="49618">MKRYATAAVLLFGSPLFLSAQDTRHVTEPTIPPACTILKAQLKATNNALRDEDEKKLDSGRIQDAMDHCGEGKAVVLRADGASNAFLSGPLDLRSGVILLIEKGVTLYASRDPRLFDSTPETCGVTGPQAKNCLALINVRDVKNAAVMGDGVIDGRGDKQILSKSFTWWQQSRAMEPTNTKYSAPRLIVANHADGLILYRIRLHNSPNFHVTVSNTNGFTAWGVHLLTPTVRGTDARNTDGIDPGSSENVTVAKSWIDNGDDNIAIKASVHHMSVLDNHFYSGHGMSMGSEARDESDIYVDTLTLDHTTSGIRIKSNVQRGGMVRGVAYRNVCMRDVAMPISISPFYTGQTTDGIEDTGLKGDMTPDYKGIRIEDVLSVTPGIVQVAGLNKDHVSEVTLNGVEVRGIQPAQMRARFAAFTYGTKGANMSFSGEGVTSNPATTPAVKSVISCDGKFVPYED</sequence>
<dbReference type="PANTHER" id="PTHR31339:SF9">
    <property type="entry name" value="PLASMIN AND FIBRONECTIN-BINDING PROTEIN A"/>
    <property type="match status" value="1"/>
</dbReference>
<dbReference type="SUPFAM" id="SSF51126">
    <property type="entry name" value="Pectin lyase-like"/>
    <property type="match status" value="1"/>
</dbReference>
<dbReference type="InterPro" id="IPR000743">
    <property type="entry name" value="Glyco_hydro_28"/>
</dbReference>
<dbReference type="Pfam" id="PF00295">
    <property type="entry name" value="Glyco_hydro_28"/>
    <property type="match status" value="1"/>
</dbReference>
<dbReference type="InterPro" id="IPR051801">
    <property type="entry name" value="GH28_Enzymes"/>
</dbReference>
<evidence type="ECO:0000256" key="1">
    <source>
        <dbReference type="ARBA" id="ARBA00008834"/>
    </source>
</evidence>
<evidence type="ECO:0000313" key="7">
    <source>
        <dbReference type="Proteomes" id="UP000182427"/>
    </source>
</evidence>
<accession>A0A1G7IZ22</accession>
<dbReference type="EMBL" id="LT629690">
    <property type="protein sequence ID" value="SDF17549.1"/>
    <property type="molecule type" value="Genomic_DNA"/>
</dbReference>
<evidence type="ECO:0000313" key="6">
    <source>
        <dbReference type="EMBL" id="SDF17549.1"/>
    </source>
</evidence>
<dbReference type="Gene3D" id="2.160.20.10">
    <property type="entry name" value="Single-stranded right-handed beta-helix, Pectin lyase-like"/>
    <property type="match status" value="1"/>
</dbReference>
<reference evidence="7" key="1">
    <citation type="submission" date="2016-10" db="EMBL/GenBank/DDBJ databases">
        <authorList>
            <person name="Varghese N."/>
            <person name="Submissions S."/>
        </authorList>
    </citation>
    <scope>NUCLEOTIDE SEQUENCE [LARGE SCALE GENOMIC DNA]</scope>
    <source>
        <strain evidence="7">GAS232</strain>
    </source>
</reference>
<name>A0A1G7IZ22_9BACT</name>
<dbReference type="RefSeq" id="WP_083346989.1">
    <property type="nucleotide sequence ID" value="NZ_LT629690.1"/>
</dbReference>
<evidence type="ECO:0000256" key="2">
    <source>
        <dbReference type="ARBA" id="ARBA00022801"/>
    </source>
</evidence>
<keyword evidence="2 4" id="KW-0378">Hydrolase</keyword>
<organism evidence="6 7">
    <name type="scientific">Terriglobus roseus</name>
    <dbReference type="NCBI Taxonomy" id="392734"/>
    <lineage>
        <taxon>Bacteria</taxon>
        <taxon>Pseudomonadati</taxon>
        <taxon>Acidobacteriota</taxon>
        <taxon>Terriglobia</taxon>
        <taxon>Terriglobales</taxon>
        <taxon>Acidobacteriaceae</taxon>
        <taxon>Terriglobus</taxon>
    </lineage>
</organism>
<evidence type="ECO:0000256" key="4">
    <source>
        <dbReference type="RuleBase" id="RU361169"/>
    </source>
</evidence>
<keyword evidence="3 4" id="KW-0326">Glycosidase</keyword>
<evidence type="ECO:0000256" key="5">
    <source>
        <dbReference type="SAM" id="SignalP"/>
    </source>
</evidence>
<dbReference type="Proteomes" id="UP000182427">
    <property type="component" value="Chromosome I"/>
</dbReference>
<evidence type="ECO:0000256" key="3">
    <source>
        <dbReference type="ARBA" id="ARBA00023295"/>
    </source>
</evidence>
<dbReference type="GO" id="GO:0004650">
    <property type="term" value="F:polygalacturonase activity"/>
    <property type="evidence" value="ECO:0007669"/>
    <property type="project" value="InterPro"/>
</dbReference>
<dbReference type="OrthoDB" id="107371at2"/>
<dbReference type="AlphaFoldDB" id="A0A1G7IZ22"/>
<feature type="chain" id="PRO_5009241454" evidence="5">
    <location>
        <begin position="21"/>
        <end position="460"/>
    </location>
</feature>
<keyword evidence="5" id="KW-0732">Signal</keyword>
<proteinExistence type="inferred from homology"/>
<dbReference type="PROSITE" id="PS00502">
    <property type="entry name" value="POLYGALACTURONASE"/>
    <property type="match status" value="1"/>
</dbReference>
<dbReference type="PANTHER" id="PTHR31339">
    <property type="entry name" value="PECTIN LYASE-RELATED"/>
    <property type="match status" value="1"/>
</dbReference>
<dbReference type="GO" id="GO:0005975">
    <property type="term" value="P:carbohydrate metabolic process"/>
    <property type="evidence" value="ECO:0007669"/>
    <property type="project" value="InterPro"/>
</dbReference>
<gene>
    <name evidence="6" type="ORF">SAMN05444167_1616</name>
</gene>